<keyword evidence="3" id="KW-1185">Reference proteome</keyword>
<reference evidence="3" key="1">
    <citation type="journal article" date="2017" name="Nat. Commun.">
        <title>The asparagus genome sheds light on the origin and evolution of a young Y chromosome.</title>
        <authorList>
            <person name="Harkess A."/>
            <person name="Zhou J."/>
            <person name="Xu C."/>
            <person name="Bowers J.E."/>
            <person name="Van der Hulst R."/>
            <person name="Ayyampalayam S."/>
            <person name="Mercati F."/>
            <person name="Riccardi P."/>
            <person name="McKain M.R."/>
            <person name="Kakrana A."/>
            <person name="Tang H."/>
            <person name="Ray J."/>
            <person name="Groenendijk J."/>
            <person name="Arikit S."/>
            <person name="Mathioni S.M."/>
            <person name="Nakano M."/>
            <person name="Shan H."/>
            <person name="Telgmann-Rauber A."/>
            <person name="Kanno A."/>
            <person name="Yue Z."/>
            <person name="Chen H."/>
            <person name="Li W."/>
            <person name="Chen Y."/>
            <person name="Xu X."/>
            <person name="Zhang Y."/>
            <person name="Luo S."/>
            <person name="Chen H."/>
            <person name="Gao J."/>
            <person name="Mao Z."/>
            <person name="Pires J.C."/>
            <person name="Luo M."/>
            <person name="Kudrna D."/>
            <person name="Wing R.A."/>
            <person name="Meyers B.C."/>
            <person name="Yi K."/>
            <person name="Kong H."/>
            <person name="Lavrijsen P."/>
            <person name="Sunseri F."/>
            <person name="Falavigna A."/>
            <person name="Ye Y."/>
            <person name="Leebens-Mack J.H."/>
            <person name="Chen G."/>
        </authorList>
    </citation>
    <scope>NUCLEOTIDE SEQUENCE [LARGE SCALE GENOMIC DNA]</scope>
    <source>
        <strain evidence="3">cv. DH0086</strain>
    </source>
</reference>
<name>A0A5P1F1F4_ASPOF</name>
<proteinExistence type="predicted"/>
<evidence type="ECO:0000313" key="2">
    <source>
        <dbReference type="EMBL" id="ONK72185.1"/>
    </source>
</evidence>
<accession>A0A5P1F1F4</accession>
<sequence>MGGLAERGRRLKWTDARAAEGRPWLTAIGGSETVSIGGATPEDREGQVPRGGETRVRRVGGEIRLSRGWMMSRCSVGDAAGEEAGSGEGASPSKAEANSR</sequence>
<feature type="compositionally biased region" description="Low complexity" evidence="1">
    <location>
        <begin position="89"/>
        <end position="100"/>
    </location>
</feature>
<protein>
    <submittedName>
        <fullName evidence="2">Uncharacterized protein</fullName>
    </submittedName>
</protein>
<feature type="compositionally biased region" description="Basic and acidic residues" evidence="1">
    <location>
        <begin position="41"/>
        <end position="53"/>
    </location>
</feature>
<feature type="region of interest" description="Disordered" evidence="1">
    <location>
        <begin position="78"/>
        <end position="100"/>
    </location>
</feature>
<dbReference type="Gramene" id="ONK72185">
    <property type="protein sequence ID" value="ONK72185"/>
    <property type="gene ID" value="A4U43_C04F16660"/>
</dbReference>
<feature type="region of interest" description="Disordered" evidence="1">
    <location>
        <begin position="31"/>
        <end position="53"/>
    </location>
</feature>
<dbReference type="AlphaFoldDB" id="A0A5P1F1F4"/>
<evidence type="ECO:0000256" key="1">
    <source>
        <dbReference type="SAM" id="MobiDB-lite"/>
    </source>
</evidence>
<dbReference type="EMBL" id="CM007384">
    <property type="protein sequence ID" value="ONK72185.1"/>
    <property type="molecule type" value="Genomic_DNA"/>
</dbReference>
<dbReference type="Proteomes" id="UP000243459">
    <property type="component" value="Chromosome 4"/>
</dbReference>
<organism evidence="2 3">
    <name type="scientific">Asparagus officinalis</name>
    <name type="common">Garden asparagus</name>
    <dbReference type="NCBI Taxonomy" id="4686"/>
    <lineage>
        <taxon>Eukaryota</taxon>
        <taxon>Viridiplantae</taxon>
        <taxon>Streptophyta</taxon>
        <taxon>Embryophyta</taxon>
        <taxon>Tracheophyta</taxon>
        <taxon>Spermatophyta</taxon>
        <taxon>Magnoliopsida</taxon>
        <taxon>Liliopsida</taxon>
        <taxon>Asparagales</taxon>
        <taxon>Asparagaceae</taxon>
        <taxon>Asparagoideae</taxon>
        <taxon>Asparagus</taxon>
    </lineage>
</organism>
<evidence type="ECO:0000313" key="3">
    <source>
        <dbReference type="Proteomes" id="UP000243459"/>
    </source>
</evidence>
<gene>
    <name evidence="2" type="ORF">A4U43_C04F16660</name>
</gene>